<reference evidence="2 3" key="1">
    <citation type="submission" date="2018-12" db="EMBL/GenBank/DDBJ databases">
        <authorList>
            <person name="Yu L."/>
        </authorList>
    </citation>
    <scope>NUCLEOTIDE SEQUENCE [LARGE SCALE GENOMIC DNA]</scope>
    <source>
        <strain evidence="2 3">HAW-EB2</strain>
    </source>
</reference>
<proteinExistence type="predicted"/>
<sequence>MISTTSQRLAIDDPSLAHLLYALMTAFPLLFLPTLLGLIINLGQKSSSAGALVSSHLRWQRRSTIGFMVLGGVGFSLSQIWLSAIIYLIATLWFCHRILKGWLNLTDGVAI</sequence>
<organism evidence="2 3">
    <name type="scientific">Shewanella canadensis</name>
    <dbReference type="NCBI Taxonomy" id="271096"/>
    <lineage>
        <taxon>Bacteria</taxon>
        <taxon>Pseudomonadati</taxon>
        <taxon>Pseudomonadota</taxon>
        <taxon>Gammaproteobacteria</taxon>
        <taxon>Alteromonadales</taxon>
        <taxon>Shewanellaceae</taxon>
        <taxon>Shewanella</taxon>
    </lineage>
</organism>
<evidence type="ECO:0000313" key="2">
    <source>
        <dbReference type="EMBL" id="RTR39057.1"/>
    </source>
</evidence>
<keyword evidence="1" id="KW-0472">Membrane</keyword>
<feature type="transmembrane region" description="Helical" evidence="1">
    <location>
        <begin position="64"/>
        <end position="94"/>
    </location>
</feature>
<dbReference type="OrthoDB" id="5405464at2"/>
<dbReference type="RefSeq" id="WP_012141514.1">
    <property type="nucleotide sequence ID" value="NZ_RXNU01000004.1"/>
</dbReference>
<keyword evidence="1" id="KW-1133">Transmembrane helix</keyword>
<keyword evidence="3" id="KW-1185">Reference proteome</keyword>
<evidence type="ECO:0000256" key="1">
    <source>
        <dbReference type="SAM" id="Phobius"/>
    </source>
</evidence>
<comment type="caution">
    <text evidence="2">The sequence shown here is derived from an EMBL/GenBank/DDBJ whole genome shotgun (WGS) entry which is preliminary data.</text>
</comment>
<accession>A0A3S0LMK8</accession>
<dbReference type="Proteomes" id="UP000267448">
    <property type="component" value="Unassembled WGS sequence"/>
</dbReference>
<dbReference type="AlphaFoldDB" id="A0A3S0LMK8"/>
<name>A0A3S0LMK8_9GAMM</name>
<protein>
    <recommendedName>
        <fullName evidence="4">DUF4870 domain-containing protein</fullName>
    </recommendedName>
</protein>
<evidence type="ECO:0000313" key="3">
    <source>
        <dbReference type="Proteomes" id="UP000267448"/>
    </source>
</evidence>
<evidence type="ECO:0008006" key="4">
    <source>
        <dbReference type="Google" id="ProtNLM"/>
    </source>
</evidence>
<dbReference type="EMBL" id="RXNU01000004">
    <property type="protein sequence ID" value="RTR39057.1"/>
    <property type="molecule type" value="Genomic_DNA"/>
</dbReference>
<keyword evidence="1" id="KW-0812">Transmembrane</keyword>
<feature type="transmembrane region" description="Helical" evidence="1">
    <location>
        <begin position="20"/>
        <end position="43"/>
    </location>
</feature>
<gene>
    <name evidence="2" type="ORF">EKG38_08995</name>
</gene>